<feature type="domain" description="Glycosyltransferase subfamily 4-like N-terminal" evidence="1">
    <location>
        <begin position="98"/>
        <end position="178"/>
    </location>
</feature>
<dbReference type="Gene3D" id="3.40.50.2000">
    <property type="entry name" value="Glycogen Phosphorylase B"/>
    <property type="match status" value="2"/>
</dbReference>
<name>A0ABS8AQL2_9BACT</name>
<dbReference type="GO" id="GO:0016757">
    <property type="term" value="F:glycosyltransferase activity"/>
    <property type="evidence" value="ECO:0007669"/>
    <property type="project" value="UniProtKB-KW"/>
</dbReference>
<evidence type="ECO:0000259" key="1">
    <source>
        <dbReference type="Pfam" id="PF13439"/>
    </source>
</evidence>
<dbReference type="Pfam" id="PF13692">
    <property type="entry name" value="Glyco_trans_1_4"/>
    <property type="match status" value="1"/>
</dbReference>
<keyword evidence="3" id="KW-1185">Reference proteome</keyword>
<comment type="caution">
    <text evidence="2">The sequence shown here is derived from an EMBL/GenBank/DDBJ whole genome shotgun (WGS) entry which is preliminary data.</text>
</comment>
<accession>A0ABS8AQL2</accession>
<dbReference type="EMBL" id="JAJADR010000002">
    <property type="protein sequence ID" value="MCB2408502.1"/>
    <property type="molecule type" value="Genomic_DNA"/>
</dbReference>
<proteinExistence type="predicted"/>
<evidence type="ECO:0000313" key="2">
    <source>
        <dbReference type="EMBL" id="MCB2408502.1"/>
    </source>
</evidence>
<dbReference type="InterPro" id="IPR028098">
    <property type="entry name" value="Glyco_trans_4-like_N"/>
</dbReference>
<organism evidence="2 3">
    <name type="scientific">Hymenobacter lucidus</name>
    <dbReference type="NCBI Taxonomy" id="2880930"/>
    <lineage>
        <taxon>Bacteria</taxon>
        <taxon>Pseudomonadati</taxon>
        <taxon>Bacteroidota</taxon>
        <taxon>Cytophagia</taxon>
        <taxon>Cytophagales</taxon>
        <taxon>Hymenobacteraceae</taxon>
        <taxon>Hymenobacter</taxon>
    </lineage>
</organism>
<dbReference type="RefSeq" id="WP_226175616.1">
    <property type="nucleotide sequence ID" value="NZ_JAJADR010000002.1"/>
</dbReference>
<gene>
    <name evidence="2" type="ORF">LGH74_10985</name>
</gene>
<dbReference type="CDD" id="cd03801">
    <property type="entry name" value="GT4_PimA-like"/>
    <property type="match status" value="1"/>
</dbReference>
<dbReference type="PANTHER" id="PTHR12526">
    <property type="entry name" value="GLYCOSYLTRANSFERASE"/>
    <property type="match status" value="1"/>
</dbReference>
<keyword evidence="2" id="KW-0808">Transferase</keyword>
<keyword evidence="2" id="KW-0328">Glycosyltransferase</keyword>
<sequence>MRILYTTLNLEKAGSHVVALTLASGITKRHEAYYFNQGEQLVDRGMVESYLSPAVKLIDMTSYPRLNAVLWKVNALVQRLTGYTGFHEACKTLMFLYTIVRHRIDLVHGHEILVENSRLAKVTRFLSVPVVITDHNGYTMLLKVGDTSFMPAANKARAIVAVSQYTADILLQKNGSEANEKMRAIGEKIIASDHKTEYENLKQKKSIAQADARITVPVTTIYNGVVRYAQPLPTPEQIRQELGIAPGTFVFGMIARGTEQKGWRYALAAYQQLRALHPERQLAWLCMGEGPCLREIRAELGETQPDIIFLGSVDNPHYYMSACHAGLVPSSFSEGLPLSIVEFYEHKVPVIASDLCGIPEVIVPANLEPGGFLIAMEDNGAIPRVDSLLASMERYVTDAALLERHGQAALRIREQFDMEPFIDAHDRLYVQVVASST</sequence>
<reference evidence="2" key="1">
    <citation type="submission" date="2021-10" db="EMBL/GenBank/DDBJ databases">
        <authorList>
            <person name="Dean J.D."/>
            <person name="Kim M.K."/>
            <person name="Newey C.N."/>
            <person name="Stoker T.S."/>
            <person name="Thompson D.W."/>
            <person name="Grose J.H."/>
        </authorList>
    </citation>
    <scope>NUCLEOTIDE SEQUENCE</scope>
    <source>
        <strain evidence="2">BT178</strain>
    </source>
</reference>
<evidence type="ECO:0000313" key="3">
    <source>
        <dbReference type="Proteomes" id="UP001165296"/>
    </source>
</evidence>
<dbReference type="Pfam" id="PF13439">
    <property type="entry name" value="Glyco_transf_4"/>
    <property type="match status" value="1"/>
</dbReference>
<protein>
    <submittedName>
        <fullName evidence="2">Glycosyltransferase</fullName>
        <ecNumber evidence="2">2.4.-.-</ecNumber>
    </submittedName>
</protein>
<dbReference type="Proteomes" id="UP001165296">
    <property type="component" value="Unassembled WGS sequence"/>
</dbReference>
<dbReference type="SUPFAM" id="SSF53756">
    <property type="entry name" value="UDP-Glycosyltransferase/glycogen phosphorylase"/>
    <property type="match status" value="1"/>
</dbReference>
<dbReference type="EC" id="2.4.-.-" evidence="2"/>